<keyword evidence="5" id="KW-0539">Nucleus</keyword>
<dbReference type="InterPro" id="IPR003891">
    <property type="entry name" value="Initiation_fac_eIF4g_MI"/>
</dbReference>
<dbReference type="InterPro" id="IPR050781">
    <property type="entry name" value="CWC22_splicing_factor"/>
</dbReference>
<keyword evidence="9" id="KW-1185">Reference proteome</keyword>
<dbReference type="InterPro" id="IPR016024">
    <property type="entry name" value="ARM-type_fold"/>
</dbReference>
<feature type="compositionally biased region" description="Low complexity" evidence="6">
    <location>
        <begin position="545"/>
        <end position="589"/>
    </location>
</feature>
<dbReference type="Pfam" id="PF02854">
    <property type="entry name" value="MIF4G"/>
    <property type="match status" value="1"/>
</dbReference>
<dbReference type="SMART" id="SM00543">
    <property type="entry name" value="MIF4G"/>
    <property type="match status" value="1"/>
</dbReference>
<feature type="compositionally biased region" description="Basic residues" evidence="6">
    <location>
        <begin position="596"/>
        <end position="620"/>
    </location>
</feature>
<comment type="subcellular location">
    <subcellularLocation>
        <location evidence="1">Nucleus speckle</location>
    </subcellularLocation>
</comment>
<evidence type="ECO:0000256" key="5">
    <source>
        <dbReference type="ARBA" id="ARBA00023242"/>
    </source>
</evidence>
<protein>
    <submittedName>
        <fullName evidence="8">CWC22</fullName>
    </submittedName>
</protein>
<dbReference type="SUPFAM" id="SSF48371">
    <property type="entry name" value="ARM repeat"/>
    <property type="match status" value="1"/>
</dbReference>
<evidence type="ECO:0000256" key="6">
    <source>
        <dbReference type="SAM" id="MobiDB-lite"/>
    </source>
</evidence>
<proteinExistence type="inferred from homology"/>
<gene>
    <name evidence="8" type="ORF">LAZ67_8003972</name>
</gene>
<dbReference type="PANTHER" id="PTHR18034">
    <property type="entry name" value="CELL CYCLE CONTROL PROTEIN CWF22-RELATED"/>
    <property type="match status" value="1"/>
</dbReference>
<dbReference type="Gene3D" id="1.25.40.180">
    <property type="match status" value="2"/>
</dbReference>
<organism evidence="8 9">
    <name type="scientific">Cordylochernes scorpioides</name>
    <dbReference type="NCBI Taxonomy" id="51811"/>
    <lineage>
        <taxon>Eukaryota</taxon>
        <taxon>Metazoa</taxon>
        <taxon>Ecdysozoa</taxon>
        <taxon>Arthropoda</taxon>
        <taxon>Chelicerata</taxon>
        <taxon>Arachnida</taxon>
        <taxon>Pseudoscorpiones</taxon>
        <taxon>Cheliferoidea</taxon>
        <taxon>Chernetidae</taxon>
        <taxon>Cordylochernes</taxon>
    </lineage>
</organism>
<dbReference type="SMART" id="SM00544">
    <property type="entry name" value="MA3"/>
    <property type="match status" value="1"/>
</dbReference>
<evidence type="ECO:0000313" key="9">
    <source>
        <dbReference type="Proteomes" id="UP001235939"/>
    </source>
</evidence>
<sequence>MAVSVKRKADDLLTSKTGGAYIPPAKLRKMQEEITDKASIEYQRISWEALKKSIHGLINKVTVSNISIIVQEIFKENIIRGRGLLVRTIMQAQATSPIFTHIYSALVAIINTKFPKTILLLLNRLVVQFKKSFTRNNKLLCMSSAKFIAHLTNHEVLNEILALETLTLLLETPTDDSVEIAISFLKECGLKLSKVSPKSLHYIFERLRTILHEGKIDKRVQYMIEVMFAIRRDDFKDYPIVLKELDLVAEEDTITHELSLEDDFDTEDILNVFKFDPEFLKNEEKYKEIKTEILDDDSDESGKEEDDDEEDDDEEEEEESKEQEIIDNTETNLLALRRTIYLTIQSSLDFEECCHKLLKLEIKPHQVMELCHMILDCCAQQRTYEKFFGLLAQRFCQLNRMYVDPFVAIFKDAYDTIHRFETNKLRNVAKFFSHLFYTDAIPWDAMAHIKLNEDDTTSSSRIFIKILFQELCEFMGLPKLNERVKDPTLSAFEGLFPRDNPRNTRFAINFFTSIGLGGLTDELREHLKTSAEVPQTNGQAPAVPSSSSDSSSSDSSSSSSSSSESSSSSDDSSSSDSSSSSSESSSSSDSSDHDSRSKKKKKRPVKKSHTKVRHHKSRSIKKPEFLVEKYEEFKKLSYNYKMYPSCHLTLTQKYSAAYLIRVIAILLIIGGVELNPGPPTKKQTTLSTVRTPETKEVMEDDLKSIVIQIHTELRTLGARLESRLHNIEQKFDEWDQRLTVIETSQKTCLELATKNDLRIKTLEDHGDMLDRKTRENNLIFYGIKGPEAENSDETVCKLVTAINEKMQIQIESEIMRCHRLSKKANAPILVEIPKQTTRIALLRNSYKLRGDKIFVNKDYTLKTREQRRLLITKKKELSEKGIHSKLRDNKLFANGQKYEVVDGRVVGEKGSTS</sequence>
<dbReference type="Pfam" id="PF02847">
    <property type="entry name" value="MA3"/>
    <property type="match status" value="1"/>
</dbReference>
<feature type="domain" description="MI" evidence="7">
    <location>
        <begin position="335"/>
        <end position="451"/>
    </location>
</feature>
<dbReference type="EMBL" id="CP092870">
    <property type="protein sequence ID" value="UYV71637.1"/>
    <property type="molecule type" value="Genomic_DNA"/>
</dbReference>
<feature type="region of interest" description="Disordered" evidence="6">
    <location>
        <begin position="530"/>
        <end position="620"/>
    </location>
</feature>
<dbReference type="PROSITE" id="PS51366">
    <property type="entry name" value="MI"/>
    <property type="match status" value="1"/>
</dbReference>
<comment type="similarity">
    <text evidence="2">Belongs to the CWC22 family.</text>
</comment>
<keyword evidence="3" id="KW-0507">mRNA processing</keyword>
<evidence type="ECO:0000313" key="8">
    <source>
        <dbReference type="EMBL" id="UYV71637.1"/>
    </source>
</evidence>
<reference evidence="8 9" key="1">
    <citation type="submission" date="2022-01" db="EMBL/GenBank/DDBJ databases">
        <title>A chromosomal length assembly of Cordylochernes scorpioides.</title>
        <authorList>
            <person name="Zeh D."/>
            <person name="Zeh J."/>
        </authorList>
    </citation>
    <scope>NUCLEOTIDE SEQUENCE [LARGE SCALE GENOMIC DNA]</scope>
    <source>
        <strain evidence="8">IN4F17</strain>
        <tissue evidence="8">Whole Body</tissue>
    </source>
</reference>
<feature type="compositionally biased region" description="Acidic residues" evidence="6">
    <location>
        <begin position="294"/>
        <end position="326"/>
    </location>
</feature>
<evidence type="ECO:0000259" key="7">
    <source>
        <dbReference type="PROSITE" id="PS51366"/>
    </source>
</evidence>
<accession>A0ABY6KRZ6</accession>
<name>A0ABY6KRZ6_9ARAC</name>
<keyword evidence="4" id="KW-0508">mRNA splicing</keyword>
<dbReference type="Proteomes" id="UP001235939">
    <property type="component" value="Chromosome 08"/>
</dbReference>
<evidence type="ECO:0000256" key="1">
    <source>
        <dbReference type="ARBA" id="ARBA00004324"/>
    </source>
</evidence>
<feature type="region of interest" description="Disordered" evidence="6">
    <location>
        <begin position="291"/>
        <end position="326"/>
    </location>
</feature>
<evidence type="ECO:0000256" key="3">
    <source>
        <dbReference type="ARBA" id="ARBA00022664"/>
    </source>
</evidence>
<evidence type="ECO:0000256" key="2">
    <source>
        <dbReference type="ARBA" id="ARBA00006856"/>
    </source>
</evidence>
<dbReference type="InterPro" id="IPR003890">
    <property type="entry name" value="MIF4G-like_typ-3"/>
</dbReference>
<evidence type="ECO:0000256" key="4">
    <source>
        <dbReference type="ARBA" id="ARBA00023187"/>
    </source>
</evidence>
<dbReference type="PANTHER" id="PTHR18034:SF3">
    <property type="entry name" value="PRE-MRNA-SPLICING FACTOR CWC22 HOMOLOG"/>
    <property type="match status" value="1"/>
</dbReference>